<keyword evidence="1" id="KW-0134">Cell wall</keyword>
<feature type="chain" id="PRO_5023108599" evidence="6">
    <location>
        <begin position="28"/>
        <end position="182"/>
    </location>
</feature>
<evidence type="ECO:0000256" key="2">
    <source>
        <dbReference type="ARBA" id="ARBA00022525"/>
    </source>
</evidence>
<dbReference type="OrthoDB" id="5083644at2"/>
<name>A0A5C8I7K5_9MICO</name>
<dbReference type="AlphaFoldDB" id="A0A5C8I7K5"/>
<evidence type="ECO:0000313" key="9">
    <source>
        <dbReference type="Proteomes" id="UP000321949"/>
    </source>
</evidence>
<dbReference type="EMBL" id="VRSX01000001">
    <property type="protein sequence ID" value="TXK15391.1"/>
    <property type="molecule type" value="Genomic_DNA"/>
</dbReference>
<comment type="caution">
    <text evidence="8">The sequence shown here is derived from an EMBL/GenBank/DDBJ whole genome shotgun (WGS) entry which is preliminary data.</text>
</comment>
<evidence type="ECO:0000313" key="8">
    <source>
        <dbReference type="EMBL" id="TXK15391.1"/>
    </source>
</evidence>
<proteinExistence type="predicted"/>
<feature type="transmembrane region" description="Helical" evidence="5">
    <location>
        <begin position="152"/>
        <end position="174"/>
    </location>
</feature>
<evidence type="ECO:0000256" key="5">
    <source>
        <dbReference type="SAM" id="Phobius"/>
    </source>
</evidence>
<evidence type="ECO:0000256" key="4">
    <source>
        <dbReference type="ARBA" id="ARBA00023088"/>
    </source>
</evidence>
<evidence type="ECO:0000256" key="6">
    <source>
        <dbReference type="SAM" id="SignalP"/>
    </source>
</evidence>
<keyword evidence="4" id="KW-0572">Peptidoglycan-anchor</keyword>
<protein>
    <submittedName>
        <fullName evidence="8">Cell wall protein</fullName>
    </submittedName>
</protein>
<dbReference type="RefSeq" id="WP_147049576.1">
    <property type="nucleotide sequence ID" value="NZ_BKAH01000002.1"/>
</dbReference>
<gene>
    <name evidence="8" type="ORF">FVP74_03060</name>
</gene>
<sequence>MRRLTRFALAAAVVVGSALALPQAAVAAGVIYPPSDACSVSPSAAGANETLDFSCGGATFGANETVTITVTGENGAGASFAFVKFAVSTGSTVRTSTATGALAPVSITLPSNASGVYNIEAISATSAGGVASATVAADGQLPVTGGDSTQLLGLWIGGGVLVVAGAAIAIAAAVRRSRRRDS</sequence>
<evidence type="ECO:0000256" key="1">
    <source>
        <dbReference type="ARBA" id="ARBA00022512"/>
    </source>
</evidence>
<feature type="domain" description="Gram-positive cocci surface proteins LPxTG" evidence="7">
    <location>
        <begin position="141"/>
        <end position="182"/>
    </location>
</feature>
<dbReference type="Proteomes" id="UP000321949">
    <property type="component" value="Unassembled WGS sequence"/>
</dbReference>
<keyword evidence="5" id="KW-0812">Transmembrane</keyword>
<accession>A0A5C8I7K5</accession>
<evidence type="ECO:0000259" key="7">
    <source>
        <dbReference type="PROSITE" id="PS50847"/>
    </source>
</evidence>
<dbReference type="PROSITE" id="PS50847">
    <property type="entry name" value="GRAM_POS_ANCHORING"/>
    <property type="match status" value="1"/>
</dbReference>
<keyword evidence="9" id="KW-1185">Reference proteome</keyword>
<reference evidence="8 9" key="1">
    <citation type="submission" date="2019-08" db="EMBL/GenBank/DDBJ databases">
        <authorList>
            <person name="Dong K."/>
        </authorList>
    </citation>
    <scope>NUCLEOTIDE SEQUENCE [LARGE SCALE GENOMIC DNA]</scope>
    <source>
        <strain evidence="8 9">K-1</strain>
    </source>
</reference>
<keyword evidence="3 6" id="KW-0732">Signal</keyword>
<feature type="signal peptide" evidence="6">
    <location>
        <begin position="1"/>
        <end position="27"/>
    </location>
</feature>
<organism evidence="8 9">
    <name type="scientific">Microbacterium saccharophilum</name>
    <dbReference type="NCBI Taxonomy" id="1213358"/>
    <lineage>
        <taxon>Bacteria</taxon>
        <taxon>Bacillati</taxon>
        <taxon>Actinomycetota</taxon>
        <taxon>Actinomycetes</taxon>
        <taxon>Micrococcales</taxon>
        <taxon>Microbacteriaceae</taxon>
        <taxon>Microbacterium</taxon>
    </lineage>
</organism>
<keyword evidence="5" id="KW-0472">Membrane</keyword>
<keyword evidence="5" id="KW-1133">Transmembrane helix</keyword>
<keyword evidence="2" id="KW-0964">Secreted</keyword>
<evidence type="ECO:0000256" key="3">
    <source>
        <dbReference type="ARBA" id="ARBA00022729"/>
    </source>
</evidence>
<dbReference type="InterPro" id="IPR019931">
    <property type="entry name" value="LPXTG_anchor"/>
</dbReference>